<protein>
    <submittedName>
        <fullName evidence="1">Uncharacterized protein</fullName>
    </submittedName>
</protein>
<evidence type="ECO:0000313" key="1">
    <source>
        <dbReference type="EMBL" id="MEQ2161392.1"/>
    </source>
</evidence>
<proteinExistence type="predicted"/>
<keyword evidence="2" id="KW-1185">Reference proteome</keyword>
<dbReference type="EMBL" id="JAHRIO010010502">
    <property type="protein sequence ID" value="MEQ2161392.1"/>
    <property type="molecule type" value="Genomic_DNA"/>
</dbReference>
<dbReference type="Proteomes" id="UP001476798">
    <property type="component" value="Unassembled WGS sequence"/>
</dbReference>
<accession>A0ABV0MQM3</accession>
<reference evidence="1 2" key="1">
    <citation type="submission" date="2021-06" db="EMBL/GenBank/DDBJ databases">
        <authorList>
            <person name="Palmer J.M."/>
        </authorList>
    </citation>
    <scope>NUCLEOTIDE SEQUENCE [LARGE SCALE GENOMIC DNA]</scope>
    <source>
        <strain evidence="1 2">GA_2019</strain>
        <tissue evidence="1">Muscle</tissue>
    </source>
</reference>
<evidence type="ECO:0000313" key="2">
    <source>
        <dbReference type="Proteomes" id="UP001476798"/>
    </source>
</evidence>
<name>A0ABV0MQM3_9TELE</name>
<sequence>MLKCWRDRKTDMNSQKCVLYIETEMQTGTWDGHDRGFILETESVHIMHIENSTRNMGRVTGGASKEQCQPVSLYSSGNDIDCSSANQGIRNRCGGGQTGRLREDE</sequence>
<comment type="caution">
    <text evidence="1">The sequence shown here is derived from an EMBL/GenBank/DDBJ whole genome shotgun (WGS) entry which is preliminary data.</text>
</comment>
<gene>
    <name evidence="1" type="ORF">GOODEAATRI_009174</name>
</gene>
<organism evidence="1 2">
    <name type="scientific">Goodea atripinnis</name>
    <dbReference type="NCBI Taxonomy" id="208336"/>
    <lineage>
        <taxon>Eukaryota</taxon>
        <taxon>Metazoa</taxon>
        <taxon>Chordata</taxon>
        <taxon>Craniata</taxon>
        <taxon>Vertebrata</taxon>
        <taxon>Euteleostomi</taxon>
        <taxon>Actinopterygii</taxon>
        <taxon>Neopterygii</taxon>
        <taxon>Teleostei</taxon>
        <taxon>Neoteleostei</taxon>
        <taxon>Acanthomorphata</taxon>
        <taxon>Ovalentaria</taxon>
        <taxon>Atherinomorphae</taxon>
        <taxon>Cyprinodontiformes</taxon>
        <taxon>Goodeidae</taxon>
        <taxon>Goodea</taxon>
    </lineage>
</organism>